<feature type="binding site" evidence="6">
    <location>
        <position position="158"/>
    </location>
    <ligand>
        <name>FMN</name>
        <dbReference type="ChEBI" id="CHEBI:58210"/>
    </ligand>
</feature>
<dbReference type="EMBL" id="QHHQ01000002">
    <property type="protein sequence ID" value="RAI02433.1"/>
    <property type="molecule type" value="Genomic_DNA"/>
</dbReference>
<keyword evidence="2 6" id="KW-0288">FMN</keyword>
<reference evidence="8 9" key="1">
    <citation type="submission" date="2018-05" db="EMBL/GenBank/DDBJ databases">
        <title>Acuticoccus sediminis sp. nov., isolated from deep-sea sediment of Indian Ocean.</title>
        <authorList>
            <person name="Liu X."/>
            <person name="Lai Q."/>
            <person name="Du Y."/>
            <person name="Sun F."/>
            <person name="Zhang X."/>
            <person name="Wang S."/>
            <person name="Shao Z."/>
        </authorList>
    </citation>
    <scope>NUCLEOTIDE SEQUENCE [LARGE SCALE GENOMIC DNA]</scope>
    <source>
        <strain evidence="8 9">PTG4-2</strain>
    </source>
</reference>
<dbReference type="NCBIfam" id="TIGR03860">
    <property type="entry name" value="FMN_nitrolo"/>
    <property type="match status" value="1"/>
</dbReference>
<feature type="binding site" evidence="6">
    <location>
        <position position="105"/>
    </location>
    <ligand>
        <name>FMN</name>
        <dbReference type="ChEBI" id="CHEBI:58210"/>
    </ligand>
</feature>
<feature type="binding site" evidence="6">
    <location>
        <position position="59"/>
    </location>
    <ligand>
        <name>FMN</name>
        <dbReference type="ChEBI" id="CHEBI:58210"/>
    </ligand>
</feature>
<comment type="caution">
    <text evidence="8">The sequence shown here is derived from an EMBL/GenBank/DDBJ whole genome shotgun (WGS) entry which is preliminary data.</text>
</comment>
<dbReference type="Gene3D" id="3.20.20.30">
    <property type="entry name" value="Luciferase-like domain"/>
    <property type="match status" value="1"/>
</dbReference>
<evidence type="ECO:0000256" key="2">
    <source>
        <dbReference type="ARBA" id="ARBA00022643"/>
    </source>
</evidence>
<evidence type="ECO:0000313" key="8">
    <source>
        <dbReference type="EMBL" id="RAI02433.1"/>
    </source>
</evidence>
<comment type="similarity">
    <text evidence="5">Belongs to the NtaA/SnaA/DszA monooxygenase family.</text>
</comment>
<evidence type="ECO:0000256" key="6">
    <source>
        <dbReference type="PIRSR" id="PIRSR000337-1"/>
    </source>
</evidence>
<evidence type="ECO:0000313" key="9">
    <source>
        <dbReference type="Proteomes" id="UP000249590"/>
    </source>
</evidence>
<dbReference type="OrthoDB" id="9779442at2"/>
<evidence type="ECO:0000256" key="1">
    <source>
        <dbReference type="ARBA" id="ARBA00022630"/>
    </source>
</evidence>
<evidence type="ECO:0000256" key="4">
    <source>
        <dbReference type="ARBA" id="ARBA00023033"/>
    </source>
</evidence>
<dbReference type="SUPFAM" id="SSF51679">
    <property type="entry name" value="Bacterial luciferase-like"/>
    <property type="match status" value="1"/>
</dbReference>
<dbReference type="PANTHER" id="PTHR30011">
    <property type="entry name" value="ALKANESULFONATE MONOOXYGENASE-RELATED"/>
    <property type="match status" value="1"/>
</dbReference>
<keyword evidence="9" id="KW-1185">Reference proteome</keyword>
<dbReference type="PIRSF" id="PIRSF000337">
    <property type="entry name" value="NTA_MOA"/>
    <property type="match status" value="1"/>
</dbReference>
<dbReference type="InterPro" id="IPR011251">
    <property type="entry name" value="Luciferase-like_dom"/>
</dbReference>
<dbReference type="PANTHER" id="PTHR30011:SF16">
    <property type="entry name" value="C2H2 FINGER DOMAIN TRANSCRIPTION FACTOR (EUROFUNG)-RELATED"/>
    <property type="match status" value="1"/>
</dbReference>
<keyword evidence="4 8" id="KW-0503">Monooxygenase</keyword>
<dbReference type="AlphaFoldDB" id="A0A8B2NXA0"/>
<protein>
    <submittedName>
        <fullName evidence="8">Nitrilotriacetate monooxygenase</fullName>
    </submittedName>
</protein>
<dbReference type="GO" id="GO:0016705">
    <property type="term" value="F:oxidoreductase activity, acting on paired donors, with incorporation or reduction of molecular oxygen"/>
    <property type="evidence" value="ECO:0007669"/>
    <property type="project" value="InterPro"/>
</dbReference>
<dbReference type="GO" id="GO:0004497">
    <property type="term" value="F:monooxygenase activity"/>
    <property type="evidence" value="ECO:0007669"/>
    <property type="project" value="UniProtKB-KW"/>
</dbReference>
<feature type="binding site" evidence="6">
    <location>
        <position position="154"/>
    </location>
    <ligand>
        <name>FMN</name>
        <dbReference type="ChEBI" id="CHEBI:58210"/>
    </ligand>
</feature>
<evidence type="ECO:0000259" key="7">
    <source>
        <dbReference type="Pfam" id="PF00296"/>
    </source>
</evidence>
<evidence type="ECO:0000256" key="5">
    <source>
        <dbReference type="ARBA" id="ARBA00033748"/>
    </source>
</evidence>
<dbReference type="InterPro" id="IPR036661">
    <property type="entry name" value="Luciferase-like_sf"/>
</dbReference>
<accession>A0A8B2NXA0</accession>
<name>A0A8B2NXA0_9HYPH</name>
<feature type="binding site" evidence="6">
    <location>
        <position position="229"/>
    </location>
    <ligand>
        <name>FMN</name>
        <dbReference type="ChEBI" id="CHEBI:58210"/>
    </ligand>
</feature>
<proteinExistence type="inferred from homology"/>
<keyword evidence="3" id="KW-0560">Oxidoreductase</keyword>
<keyword evidence="1 6" id="KW-0285">Flavoprotein</keyword>
<evidence type="ECO:0000256" key="3">
    <source>
        <dbReference type="ARBA" id="ARBA00023002"/>
    </source>
</evidence>
<dbReference type="InterPro" id="IPR051260">
    <property type="entry name" value="Diverse_substr_monoxygenases"/>
</dbReference>
<gene>
    <name evidence="8" type="ORF">DLJ53_13845</name>
</gene>
<organism evidence="8 9">
    <name type="scientific">Acuticoccus sediminis</name>
    <dbReference type="NCBI Taxonomy" id="2184697"/>
    <lineage>
        <taxon>Bacteria</taxon>
        <taxon>Pseudomonadati</taxon>
        <taxon>Pseudomonadota</taxon>
        <taxon>Alphaproteobacteria</taxon>
        <taxon>Hyphomicrobiales</taxon>
        <taxon>Amorphaceae</taxon>
        <taxon>Acuticoccus</taxon>
    </lineage>
</organism>
<dbReference type="Proteomes" id="UP000249590">
    <property type="component" value="Unassembled WGS sequence"/>
</dbReference>
<sequence length="435" mass="48075">MTKQMHLIGFYMHSPINHSIMSWTDPEDDRVDGLATFEHWKRLARTLERGCFDGAFFADTPGGFDRYRDSLDDYVRYGVTWPCYDPMAPVSVMLAETEHLGLAVTASTSGSHPYTTVRRISTLDYMSGGRMGWNIVSGHLRGEHRALGIPQLEHDARYDHADEYMEVCYRLWNGVDQAAVLADRDGGIYADPAHVDVVDFDGEHFRCHAVPPTLPSRQGRPVLFQAGTSGRGQQFAMKHADVVFSIQPREEGMVKFVKSFNEAAAAAGRRDAPGVTFGVQCVLGGTEAEARARQVEIAERVPLDAALCRMSGTLGIDFSTLDMDTPLAEQTTDASRGMLMALASMAGDREATIRDAARIFGASTGMAQIVGTPEQVAERLETIWRASGCHGFNVTPTTNLRSVEDFVDQVVPILQRRGVFRTEYDGHTFKDTLLN</sequence>
<dbReference type="Pfam" id="PF00296">
    <property type="entry name" value="Bac_luciferase"/>
    <property type="match status" value="1"/>
</dbReference>
<dbReference type="InterPro" id="IPR016215">
    <property type="entry name" value="NTA_MOA"/>
</dbReference>
<feature type="domain" description="Luciferase-like" evidence="7">
    <location>
        <begin position="33"/>
        <end position="389"/>
    </location>
</feature>